<name>A0AAE1DSL5_9GAST</name>
<evidence type="ECO:0000313" key="1">
    <source>
        <dbReference type="EMBL" id="KAK3780148.1"/>
    </source>
</evidence>
<dbReference type="AlphaFoldDB" id="A0AAE1DSL5"/>
<proteinExistence type="predicted"/>
<dbReference type="EMBL" id="JAWDGP010002758">
    <property type="protein sequence ID" value="KAK3780148.1"/>
    <property type="molecule type" value="Genomic_DNA"/>
</dbReference>
<dbReference type="Proteomes" id="UP001283361">
    <property type="component" value="Unassembled WGS sequence"/>
</dbReference>
<gene>
    <name evidence="1" type="ORF">RRG08_051626</name>
</gene>
<comment type="caution">
    <text evidence="1">The sequence shown here is derived from an EMBL/GenBank/DDBJ whole genome shotgun (WGS) entry which is preliminary data.</text>
</comment>
<protein>
    <submittedName>
        <fullName evidence="1">Uncharacterized protein</fullName>
    </submittedName>
</protein>
<reference evidence="1" key="1">
    <citation type="journal article" date="2023" name="G3 (Bethesda)">
        <title>A reference genome for the long-term kleptoplast-retaining sea slug Elysia crispata morphotype clarki.</title>
        <authorList>
            <person name="Eastman K.E."/>
            <person name="Pendleton A.L."/>
            <person name="Shaikh M.A."/>
            <person name="Suttiyut T."/>
            <person name="Ogas R."/>
            <person name="Tomko P."/>
            <person name="Gavelis G."/>
            <person name="Widhalm J.R."/>
            <person name="Wisecaver J.H."/>
        </authorList>
    </citation>
    <scope>NUCLEOTIDE SEQUENCE</scope>
    <source>
        <strain evidence="1">ECLA1</strain>
    </source>
</reference>
<evidence type="ECO:0000313" key="2">
    <source>
        <dbReference type="Proteomes" id="UP001283361"/>
    </source>
</evidence>
<sequence length="90" mass="10635">MEKKERRGATEKEIKHQIGRQVAVTVRLHQQKRGPARERTYLRCWERGEARYRPENSQGYLDNRCGRKEERLLSDLGEVHLTCDLSALRS</sequence>
<keyword evidence="2" id="KW-1185">Reference proteome</keyword>
<accession>A0AAE1DSL5</accession>
<organism evidence="1 2">
    <name type="scientific">Elysia crispata</name>
    <name type="common">lettuce slug</name>
    <dbReference type="NCBI Taxonomy" id="231223"/>
    <lineage>
        <taxon>Eukaryota</taxon>
        <taxon>Metazoa</taxon>
        <taxon>Spiralia</taxon>
        <taxon>Lophotrochozoa</taxon>
        <taxon>Mollusca</taxon>
        <taxon>Gastropoda</taxon>
        <taxon>Heterobranchia</taxon>
        <taxon>Euthyneura</taxon>
        <taxon>Panpulmonata</taxon>
        <taxon>Sacoglossa</taxon>
        <taxon>Placobranchoidea</taxon>
        <taxon>Plakobranchidae</taxon>
        <taxon>Elysia</taxon>
    </lineage>
</organism>